<reference evidence="1" key="1">
    <citation type="submission" date="2014-09" db="EMBL/GenBank/DDBJ databases">
        <authorList>
            <person name="Magalhaes I.L.F."/>
            <person name="Oliveira U."/>
            <person name="Santos F.R."/>
            <person name="Vidigal T.H.D.A."/>
            <person name="Brescovit A.D."/>
            <person name="Santos A.J."/>
        </authorList>
    </citation>
    <scope>NUCLEOTIDE SEQUENCE</scope>
    <source>
        <tissue evidence="1">Shoot tissue taken approximately 20 cm above the soil surface</tissue>
    </source>
</reference>
<dbReference type="AlphaFoldDB" id="A0A0A9FSN2"/>
<name>A0A0A9FSN2_ARUDO</name>
<proteinExistence type="predicted"/>
<evidence type="ECO:0000313" key="1">
    <source>
        <dbReference type="EMBL" id="JAE11323.1"/>
    </source>
</evidence>
<reference evidence="1" key="2">
    <citation type="journal article" date="2015" name="Data Brief">
        <title>Shoot transcriptome of the giant reed, Arundo donax.</title>
        <authorList>
            <person name="Barrero R.A."/>
            <person name="Guerrero F.D."/>
            <person name="Moolhuijzen P."/>
            <person name="Goolsby J.A."/>
            <person name="Tidwell J."/>
            <person name="Bellgard S.E."/>
            <person name="Bellgard M.I."/>
        </authorList>
    </citation>
    <scope>NUCLEOTIDE SEQUENCE</scope>
    <source>
        <tissue evidence="1">Shoot tissue taken approximately 20 cm above the soil surface</tissue>
    </source>
</reference>
<dbReference type="EMBL" id="GBRH01186573">
    <property type="protein sequence ID" value="JAE11323.1"/>
    <property type="molecule type" value="Transcribed_RNA"/>
</dbReference>
<sequence>MLTTPHPVTLPRPQVM</sequence>
<protein>
    <submittedName>
        <fullName evidence="1">Uncharacterized protein</fullName>
    </submittedName>
</protein>
<organism evidence="1">
    <name type="scientific">Arundo donax</name>
    <name type="common">Giant reed</name>
    <name type="synonym">Donax arundinaceus</name>
    <dbReference type="NCBI Taxonomy" id="35708"/>
    <lineage>
        <taxon>Eukaryota</taxon>
        <taxon>Viridiplantae</taxon>
        <taxon>Streptophyta</taxon>
        <taxon>Embryophyta</taxon>
        <taxon>Tracheophyta</taxon>
        <taxon>Spermatophyta</taxon>
        <taxon>Magnoliopsida</taxon>
        <taxon>Liliopsida</taxon>
        <taxon>Poales</taxon>
        <taxon>Poaceae</taxon>
        <taxon>PACMAD clade</taxon>
        <taxon>Arundinoideae</taxon>
        <taxon>Arundineae</taxon>
        <taxon>Arundo</taxon>
    </lineage>
</organism>
<accession>A0A0A9FSN2</accession>